<feature type="region of interest" description="Disordered" evidence="1">
    <location>
        <begin position="87"/>
        <end position="162"/>
    </location>
</feature>
<dbReference type="EMBL" id="JAAAHW010009454">
    <property type="protein sequence ID" value="KAF9940540.1"/>
    <property type="molecule type" value="Genomic_DNA"/>
</dbReference>
<organism evidence="2 3">
    <name type="scientific">Modicella reniformis</name>
    <dbReference type="NCBI Taxonomy" id="1440133"/>
    <lineage>
        <taxon>Eukaryota</taxon>
        <taxon>Fungi</taxon>
        <taxon>Fungi incertae sedis</taxon>
        <taxon>Mucoromycota</taxon>
        <taxon>Mortierellomycotina</taxon>
        <taxon>Mortierellomycetes</taxon>
        <taxon>Mortierellales</taxon>
        <taxon>Mortierellaceae</taxon>
        <taxon>Modicella</taxon>
    </lineage>
</organism>
<gene>
    <name evidence="2" type="ORF">BGZ65_006680</name>
</gene>
<feature type="compositionally biased region" description="Polar residues" evidence="1">
    <location>
        <begin position="98"/>
        <end position="109"/>
    </location>
</feature>
<dbReference type="AlphaFoldDB" id="A0A9P6LTU5"/>
<keyword evidence="3" id="KW-1185">Reference proteome</keyword>
<sequence>MAMLNYVQLQVLDAKDKVLIDNLDNSTRSDWDDHRVKNLTWSVPTDWSLGRYTLRAFGNASYPCMGEDGRRKFCMMLLEDRQTIYLQQPPSSSSSLSNEAGQQICTGSDTTTTTTTTTTTSKILAQQQDDGSGSSCSSDNNDSNCSSTDQNHHPENVGSGGLSADEIQVEKNLFQQQQQQQQQENQFVVGKDNSGGVKDRWATIWTNVRSMGTSFVMLMVATLFF</sequence>
<reference evidence="2" key="1">
    <citation type="journal article" date="2020" name="Fungal Divers.">
        <title>Resolving the Mortierellaceae phylogeny through synthesis of multi-gene phylogenetics and phylogenomics.</title>
        <authorList>
            <person name="Vandepol N."/>
            <person name="Liber J."/>
            <person name="Desiro A."/>
            <person name="Na H."/>
            <person name="Kennedy M."/>
            <person name="Barry K."/>
            <person name="Grigoriev I.V."/>
            <person name="Miller A.N."/>
            <person name="O'Donnell K."/>
            <person name="Stajich J.E."/>
            <person name="Bonito G."/>
        </authorList>
    </citation>
    <scope>NUCLEOTIDE SEQUENCE</scope>
    <source>
        <strain evidence="2">MES-2147</strain>
    </source>
</reference>
<feature type="compositionally biased region" description="Low complexity" evidence="1">
    <location>
        <begin position="87"/>
        <end position="97"/>
    </location>
</feature>
<evidence type="ECO:0000313" key="2">
    <source>
        <dbReference type="EMBL" id="KAF9940540.1"/>
    </source>
</evidence>
<accession>A0A9P6LTU5</accession>
<comment type="caution">
    <text evidence="2">The sequence shown here is derived from an EMBL/GenBank/DDBJ whole genome shotgun (WGS) entry which is preliminary data.</text>
</comment>
<dbReference type="Proteomes" id="UP000749646">
    <property type="component" value="Unassembled WGS sequence"/>
</dbReference>
<feature type="compositionally biased region" description="Low complexity" evidence="1">
    <location>
        <begin position="110"/>
        <end position="149"/>
    </location>
</feature>
<evidence type="ECO:0000256" key="1">
    <source>
        <dbReference type="SAM" id="MobiDB-lite"/>
    </source>
</evidence>
<name>A0A9P6LTU5_9FUNG</name>
<evidence type="ECO:0000313" key="3">
    <source>
        <dbReference type="Proteomes" id="UP000749646"/>
    </source>
</evidence>
<protein>
    <submittedName>
        <fullName evidence="2">Uncharacterized protein</fullName>
    </submittedName>
</protein>
<proteinExistence type="predicted"/>
<dbReference type="OrthoDB" id="2277867at2759"/>